<evidence type="ECO:0000313" key="2">
    <source>
        <dbReference type="EMBL" id="SMP59778.1"/>
    </source>
</evidence>
<dbReference type="InterPro" id="IPR036291">
    <property type="entry name" value="NAD(P)-bd_dom_sf"/>
</dbReference>
<dbReference type="CDD" id="cd08267">
    <property type="entry name" value="MDR1"/>
    <property type="match status" value="1"/>
</dbReference>
<dbReference type="SUPFAM" id="SSF51735">
    <property type="entry name" value="NAD(P)-binding Rossmann-fold domains"/>
    <property type="match status" value="1"/>
</dbReference>
<keyword evidence="3" id="KW-1185">Reference proteome</keyword>
<evidence type="ECO:0000259" key="1">
    <source>
        <dbReference type="SMART" id="SM00829"/>
    </source>
</evidence>
<dbReference type="EMBL" id="FXUF01000008">
    <property type="protein sequence ID" value="SMP59778.1"/>
    <property type="molecule type" value="Genomic_DNA"/>
</dbReference>
<dbReference type="InterPro" id="IPR013154">
    <property type="entry name" value="ADH-like_N"/>
</dbReference>
<sequence length="317" mass="34806">MGTMKAIICPKYGPADVLQIRQINKPIHRQDEVLIKIYATSVTNSDLFIRSSNIPSKMMRIPFRLMMGLRGPRNPIIGEVFSGRIEAVGFDIKRFKPGDKVYGLTGFSLGGYADYKCMKEVDSKQGCLAIMPDNISYEEATSAAYGGLLAIQYMEKGNIKKDNKVLIYGASGTTGTFAVQYAKHLGATVTAVCGTKNLEFIKSLGADNVVDYTRQDAISQLVKYDFVLDAVGKSKTSALKKACVKALSKNGKYGSIDESPLLLKSDRLNQITKMVEAGAVNPVNDRVYSFEQIIEAHKYVETGHKRGNVAVTVNFDQ</sequence>
<reference evidence="2" key="1">
    <citation type="submission" date="2017-05" db="EMBL/GenBank/DDBJ databases">
        <authorList>
            <person name="Varghese N."/>
            <person name="Submissions S."/>
        </authorList>
    </citation>
    <scope>NUCLEOTIDE SEQUENCE</scope>
    <source>
        <strain evidence="2">Su22</strain>
    </source>
</reference>
<dbReference type="Pfam" id="PF08240">
    <property type="entry name" value="ADH_N"/>
    <property type="match status" value="1"/>
</dbReference>
<name>A0AA45WWH1_9CLOT</name>
<dbReference type="InterPro" id="IPR011032">
    <property type="entry name" value="GroES-like_sf"/>
</dbReference>
<dbReference type="SUPFAM" id="SSF50129">
    <property type="entry name" value="GroES-like"/>
    <property type="match status" value="1"/>
</dbReference>
<dbReference type="InterPro" id="IPR020843">
    <property type="entry name" value="ER"/>
</dbReference>
<gene>
    <name evidence="2" type="ORF">SAMN06296020_1083</name>
</gene>
<comment type="caution">
    <text evidence="2">The sequence shown here is derived from an EMBL/GenBank/DDBJ whole genome shotgun (WGS) entry which is preliminary data.</text>
</comment>
<dbReference type="InterPro" id="IPR050700">
    <property type="entry name" value="YIM1/Zinc_Alcohol_DH_Fams"/>
</dbReference>
<organism evidence="2 3">
    <name type="scientific">Anoxynatronum buryatiense</name>
    <dbReference type="NCBI Taxonomy" id="489973"/>
    <lineage>
        <taxon>Bacteria</taxon>
        <taxon>Bacillati</taxon>
        <taxon>Bacillota</taxon>
        <taxon>Clostridia</taxon>
        <taxon>Eubacteriales</taxon>
        <taxon>Clostridiaceae</taxon>
        <taxon>Anoxynatronum</taxon>
    </lineage>
</organism>
<dbReference type="Proteomes" id="UP001158066">
    <property type="component" value="Unassembled WGS sequence"/>
</dbReference>
<protein>
    <submittedName>
        <fullName evidence="2">NADPH:quinone reductase</fullName>
    </submittedName>
</protein>
<dbReference type="Pfam" id="PF13602">
    <property type="entry name" value="ADH_zinc_N_2"/>
    <property type="match status" value="1"/>
</dbReference>
<dbReference type="Pfam" id="PF00107">
    <property type="entry name" value="ADH_zinc_N"/>
    <property type="match status" value="1"/>
</dbReference>
<dbReference type="Gene3D" id="3.40.50.720">
    <property type="entry name" value="NAD(P)-binding Rossmann-like Domain"/>
    <property type="match status" value="1"/>
</dbReference>
<dbReference type="InterPro" id="IPR013149">
    <property type="entry name" value="ADH-like_C"/>
</dbReference>
<dbReference type="Gene3D" id="3.90.180.10">
    <property type="entry name" value="Medium-chain alcohol dehydrogenases, catalytic domain"/>
    <property type="match status" value="1"/>
</dbReference>
<dbReference type="GO" id="GO:0016491">
    <property type="term" value="F:oxidoreductase activity"/>
    <property type="evidence" value="ECO:0007669"/>
    <property type="project" value="InterPro"/>
</dbReference>
<dbReference type="SMART" id="SM00829">
    <property type="entry name" value="PKS_ER"/>
    <property type="match status" value="1"/>
</dbReference>
<dbReference type="AlphaFoldDB" id="A0AA45WWH1"/>
<evidence type="ECO:0000313" key="3">
    <source>
        <dbReference type="Proteomes" id="UP001158066"/>
    </source>
</evidence>
<dbReference type="PANTHER" id="PTHR11695">
    <property type="entry name" value="ALCOHOL DEHYDROGENASE RELATED"/>
    <property type="match status" value="1"/>
</dbReference>
<accession>A0AA45WWH1</accession>
<feature type="domain" description="Enoyl reductase (ER)" evidence="1">
    <location>
        <begin position="13"/>
        <end position="311"/>
    </location>
</feature>
<dbReference type="PANTHER" id="PTHR11695:SF648">
    <property type="entry name" value="ZINC-BINDING OXIDOREDUCTASE"/>
    <property type="match status" value="1"/>
</dbReference>
<proteinExistence type="predicted"/>